<evidence type="ECO:0000313" key="3">
    <source>
        <dbReference type="Proteomes" id="UP000294802"/>
    </source>
</evidence>
<proteinExistence type="predicted"/>
<accession>A0A4R6BSI5</accession>
<name>A0A4R6BSI5_9STAP</name>
<protein>
    <submittedName>
        <fullName evidence="2">Rhodanese-like domain-containing protein</fullName>
    </submittedName>
</protein>
<dbReference type="SUPFAM" id="SSF52821">
    <property type="entry name" value="Rhodanese/Cell cycle control phosphatase"/>
    <property type="match status" value="1"/>
</dbReference>
<dbReference type="SMART" id="SM00450">
    <property type="entry name" value="RHOD"/>
    <property type="match status" value="1"/>
</dbReference>
<gene>
    <name evidence="2" type="ORF">ERX29_09450</name>
</gene>
<dbReference type="OrthoDB" id="9800872at2"/>
<evidence type="ECO:0000313" key="2">
    <source>
        <dbReference type="EMBL" id="TDM07105.1"/>
    </source>
</evidence>
<dbReference type="RefSeq" id="WP_133444431.1">
    <property type="nucleotide sequence ID" value="NZ_SCWB01000017.1"/>
</dbReference>
<dbReference type="InterPro" id="IPR036873">
    <property type="entry name" value="Rhodanese-like_dom_sf"/>
</dbReference>
<dbReference type="Pfam" id="PF00581">
    <property type="entry name" value="Rhodanese"/>
    <property type="match status" value="1"/>
</dbReference>
<sequence length="101" mass="11263">MTIKSITTDALQDTLMAATDDIVLDVREIDEYNNGHINDAVNLPLSTLDQQADTLDKEKAYYVICKRGGRSTKAAEYLHAQGYDVTNVEGGMDDWHSEIEI</sequence>
<comment type="caution">
    <text evidence="2">The sequence shown here is derived from an EMBL/GenBank/DDBJ whole genome shotgun (WGS) entry which is preliminary data.</text>
</comment>
<dbReference type="PROSITE" id="PS50206">
    <property type="entry name" value="RHODANESE_3"/>
    <property type="match status" value="1"/>
</dbReference>
<organism evidence="2 3">
    <name type="scientific">Macrococcus lamae</name>
    <dbReference type="NCBI Taxonomy" id="198484"/>
    <lineage>
        <taxon>Bacteria</taxon>
        <taxon>Bacillati</taxon>
        <taxon>Bacillota</taxon>
        <taxon>Bacilli</taxon>
        <taxon>Bacillales</taxon>
        <taxon>Staphylococcaceae</taxon>
        <taxon>Macrococcus</taxon>
    </lineage>
</organism>
<feature type="domain" description="Rhodanese" evidence="1">
    <location>
        <begin position="17"/>
        <end position="100"/>
    </location>
</feature>
<dbReference type="PANTHER" id="PTHR43031">
    <property type="entry name" value="FAD-DEPENDENT OXIDOREDUCTASE"/>
    <property type="match status" value="1"/>
</dbReference>
<reference evidence="2 3" key="1">
    <citation type="submission" date="2019-01" db="EMBL/GenBank/DDBJ databases">
        <title>Draft genome sequences of the type strains of six Macrococcus species.</title>
        <authorList>
            <person name="Mazhar S."/>
            <person name="Altermann E."/>
            <person name="Hill C."/>
            <person name="Mcauliffe O."/>
        </authorList>
    </citation>
    <scope>NUCLEOTIDE SEQUENCE [LARGE SCALE GENOMIC DNA]</scope>
    <source>
        <strain evidence="2 3">CCM4815</strain>
    </source>
</reference>
<dbReference type="InterPro" id="IPR050229">
    <property type="entry name" value="GlpE_sulfurtransferase"/>
</dbReference>
<keyword evidence="3" id="KW-1185">Reference proteome</keyword>
<dbReference type="InterPro" id="IPR001763">
    <property type="entry name" value="Rhodanese-like_dom"/>
</dbReference>
<dbReference type="AlphaFoldDB" id="A0A4R6BSI5"/>
<dbReference type="EMBL" id="SCWB01000017">
    <property type="protein sequence ID" value="TDM07105.1"/>
    <property type="molecule type" value="Genomic_DNA"/>
</dbReference>
<dbReference type="PANTHER" id="PTHR43031:SF17">
    <property type="entry name" value="SULFURTRANSFERASE YTWF-RELATED"/>
    <property type="match status" value="1"/>
</dbReference>
<dbReference type="Proteomes" id="UP000294802">
    <property type="component" value="Unassembled WGS sequence"/>
</dbReference>
<evidence type="ECO:0000259" key="1">
    <source>
        <dbReference type="PROSITE" id="PS50206"/>
    </source>
</evidence>
<dbReference type="CDD" id="cd00158">
    <property type="entry name" value="RHOD"/>
    <property type="match status" value="1"/>
</dbReference>
<dbReference type="Gene3D" id="3.40.250.10">
    <property type="entry name" value="Rhodanese-like domain"/>
    <property type="match status" value="1"/>
</dbReference>